<accession>A0A0W8FW52</accession>
<proteinExistence type="predicted"/>
<organism evidence="2">
    <name type="scientific">hydrocarbon metagenome</name>
    <dbReference type="NCBI Taxonomy" id="938273"/>
    <lineage>
        <taxon>unclassified sequences</taxon>
        <taxon>metagenomes</taxon>
        <taxon>ecological metagenomes</taxon>
    </lineage>
</organism>
<reference evidence="2" key="1">
    <citation type="journal article" date="2015" name="Proc. Natl. Acad. Sci. U.S.A.">
        <title>Networks of energetic and metabolic interactions define dynamics in microbial communities.</title>
        <authorList>
            <person name="Embree M."/>
            <person name="Liu J.K."/>
            <person name="Al-Bassam M.M."/>
            <person name="Zengler K."/>
        </authorList>
    </citation>
    <scope>NUCLEOTIDE SEQUENCE</scope>
</reference>
<name>A0A0W8FW52_9ZZZZ</name>
<dbReference type="EMBL" id="LNQE01000761">
    <property type="protein sequence ID" value="KUG25135.1"/>
    <property type="molecule type" value="Genomic_DNA"/>
</dbReference>
<dbReference type="Gene3D" id="2.60.40.4070">
    <property type="match status" value="1"/>
</dbReference>
<gene>
    <name evidence="2" type="ORF">ASZ90_005046</name>
</gene>
<evidence type="ECO:0000313" key="2">
    <source>
        <dbReference type="EMBL" id="KUG25135.1"/>
    </source>
</evidence>
<dbReference type="Pfam" id="PF18962">
    <property type="entry name" value="Por_Secre_tail"/>
    <property type="match status" value="1"/>
</dbReference>
<comment type="caution">
    <text evidence="2">The sequence shown here is derived from an EMBL/GenBank/DDBJ whole genome shotgun (WGS) entry which is preliminary data.</text>
</comment>
<protein>
    <recommendedName>
        <fullName evidence="1">Secretion system C-terminal sorting domain-containing protein</fullName>
    </recommendedName>
</protein>
<dbReference type="NCBIfam" id="TIGR04183">
    <property type="entry name" value="Por_Secre_tail"/>
    <property type="match status" value="1"/>
</dbReference>
<feature type="domain" description="Secretion system C-terminal sorting" evidence="1">
    <location>
        <begin position="178"/>
        <end position="260"/>
    </location>
</feature>
<dbReference type="InterPro" id="IPR026444">
    <property type="entry name" value="Secre_tail"/>
</dbReference>
<sequence>MVDIVNVNDTLFYKIEESVSYFGEFSDPLVYLERYDSNDCYVYVREVAEDYYGEHYFNESPNYCLCTEIGDTVSLITDIPRVYFNDTLTFVHISDSSLTQFDHIADKKYFKTTDSFANFTLSNGFGLTKYHTFNENSRSDFDLVGCKINGVTYGDTSLIVSVKNEKRLPNEFSLSQNYPNPFNPTTKIKFTIPSVGDEYIRPLQTQLTVYDILGREIKTLLSKPMQPGEYEIEFDAASLPSGVYFYRLSSGSFIETKKMVLIR</sequence>
<dbReference type="AlphaFoldDB" id="A0A0W8FW52"/>
<evidence type="ECO:0000259" key="1">
    <source>
        <dbReference type="Pfam" id="PF18962"/>
    </source>
</evidence>